<evidence type="ECO:0000256" key="6">
    <source>
        <dbReference type="ARBA" id="ARBA00034078"/>
    </source>
</evidence>
<accession>A0A419EWU5</accession>
<evidence type="ECO:0000256" key="5">
    <source>
        <dbReference type="ARBA" id="ARBA00023014"/>
    </source>
</evidence>
<dbReference type="Pfam" id="PF01257">
    <property type="entry name" value="2Fe-2S_thioredx"/>
    <property type="match status" value="1"/>
</dbReference>
<keyword evidence="3 7" id="KW-0479">Metal-binding</keyword>
<dbReference type="EMBL" id="QZKI01000087">
    <property type="protein sequence ID" value="RJP69015.1"/>
    <property type="molecule type" value="Genomic_DNA"/>
</dbReference>
<feature type="binding site" evidence="7">
    <location>
        <position position="129"/>
    </location>
    <ligand>
        <name>[2Fe-2S] cluster</name>
        <dbReference type="ChEBI" id="CHEBI:190135"/>
    </ligand>
</feature>
<keyword evidence="2 7" id="KW-0001">2Fe-2S</keyword>
<evidence type="ECO:0000313" key="8">
    <source>
        <dbReference type="EMBL" id="RJP69015.1"/>
    </source>
</evidence>
<protein>
    <submittedName>
        <fullName evidence="8">NAD(P)H-dependent oxidoreductase subunit E</fullName>
    </submittedName>
</protein>
<dbReference type="AlphaFoldDB" id="A0A419EWU5"/>
<sequence>MGAVRIAKSDHDQIEYVIGSNGHSADALISILQDIQAELHYLPEEALRHVAKRLNLPLIQVYGVATFFKAFSLKPKGRHQCTVCMGTACHVRGAGRVLEELERKLNIKAGNTTDDMEYSLDTVNCVGACALGPMVIIDGEYLGIMNAAKVKNVLKAHGAKAARSGQRKG</sequence>
<gene>
    <name evidence="8" type="ORF">C4532_11725</name>
</gene>
<dbReference type="InterPro" id="IPR036249">
    <property type="entry name" value="Thioredoxin-like_sf"/>
</dbReference>
<proteinExistence type="inferred from homology"/>
<dbReference type="InterPro" id="IPR042128">
    <property type="entry name" value="NuoE_dom"/>
</dbReference>
<dbReference type="PANTHER" id="PTHR43342:SF1">
    <property type="entry name" value="BIFURCATING [FEFE] HYDROGENASE GAMMA SUBUNIT"/>
    <property type="match status" value="1"/>
</dbReference>
<evidence type="ECO:0000313" key="9">
    <source>
        <dbReference type="Proteomes" id="UP000285961"/>
    </source>
</evidence>
<dbReference type="Gene3D" id="3.40.30.10">
    <property type="entry name" value="Glutaredoxin"/>
    <property type="match status" value="1"/>
</dbReference>
<feature type="binding site" evidence="7">
    <location>
        <position position="125"/>
    </location>
    <ligand>
        <name>[2Fe-2S] cluster</name>
        <dbReference type="ChEBI" id="CHEBI:190135"/>
    </ligand>
</feature>
<dbReference type="InterPro" id="IPR028431">
    <property type="entry name" value="NADP_DH_HndA-like"/>
</dbReference>
<organism evidence="8 9">
    <name type="scientific">Candidatus Abyssobacteria bacterium SURF_17</name>
    <dbReference type="NCBI Taxonomy" id="2093361"/>
    <lineage>
        <taxon>Bacteria</taxon>
        <taxon>Pseudomonadati</taxon>
        <taxon>Candidatus Hydrogenedentota</taxon>
        <taxon>Candidatus Abyssobacteria</taxon>
    </lineage>
</organism>
<feature type="binding site" evidence="7">
    <location>
        <position position="89"/>
    </location>
    <ligand>
        <name>[2Fe-2S] cluster</name>
        <dbReference type="ChEBI" id="CHEBI:190135"/>
    </ligand>
</feature>
<dbReference type="PANTHER" id="PTHR43342">
    <property type="entry name" value="NADH-QUINONE OXIDOREDUCTASE, E SUBUNIT"/>
    <property type="match status" value="1"/>
</dbReference>
<evidence type="ECO:0000256" key="4">
    <source>
        <dbReference type="ARBA" id="ARBA00023004"/>
    </source>
</evidence>
<evidence type="ECO:0000256" key="1">
    <source>
        <dbReference type="ARBA" id="ARBA00010643"/>
    </source>
</evidence>
<comment type="cofactor">
    <cofactor evidence="6">
        <name>[2Fe-2S] cluster</name>
        <dbReference type="ChEBI" id="CHEBI:190135"/>
    </cofactor>
</comment>
<dbReference type="Gene3D" id="1.10.10.1590">
    <property type="entry name" value="NADH-quinone oxidoreductase subunit E"/>
    <property type="match status" value="1"/>
</dbReference>
<dbReference type="InterPro" id="IPR041921">
    <property type="entry name" value="NuoE_N"/>
</dbReference>
<name>A0A419EWU5_9BACT</name>
<dbReference type="GO" id="GO:0051537">
    <property type="term" value="F:2 iron, 2 sulfur cluster binding"/>
    <property type="evidence" value="ECO:0007669"/>
    <property type="project" value="UniProtKB-KW"/>
</dbReference>
<dbReference type="Proteomes" id="UP000285961">
    <property type="component" value="Unassembled WGS sequence"/>
</dbReference>
<evidence type="ECO:0000256" key="7">
    <source>
        <dbReference type="PIRSR" id="PIRSR000216-1"/>
    </source>
</evidence>
<comment type="caution">
    <text evidence="8">The sequence shown here is derived from an EMBL/GenBank/DDBJ whole genome shotgun (WGS) entry which is preliminary data.</text>
</comment>
<keyword evidence="4 7" id="KW-0408">Iron</keyword>
<dbReference type="InterPro" id="IPR002023">
    <property type="entry name" value="NuoE-like"/>
</dbReference>
<comment type="cofactor">
    <cofactor evidence="7">
        <name>[2Fe-2S] cluster</name>
        <dbReference type="ChEBI" id="CHEBI:190135"/>
    </cofactor>
    <text evidence="7">Binds 1 [2Fe-2S] cluster.</text>
</comment>
<dbReference type="SUPFAM" id="SSF52833">
    <property type="entry name" value="Thioredoxin-like"/>
    <property type="match status" value="1"/>
</dbReference>
<dbReference type="PIRSF" id="PIRSF000216">
    <property type="entry name" value="NADH_DH_24kDa"/>
    <property type="match status" value="1"/>
</dbReference>
<evidence type="ECO:0000256" key="2">
    <source>
        <dbReference type="ARBA" id="ARBA00022714"/>
    </source>
</evidence>
<dbReference type="GO" id="GO:0016491">
    <property type="term" value="F:oxidoreductase activity"/>
    <property type="evidence" value="ECO:0007669"/>
    <property type="project" value="InterPro"/>
</dbReference>
<dbReference type="CDD" id="cd03064">
    <property type="entry name" value="TRX_Fd_NuoE"/>
    <property type="match status" value="1"/>
</dbReference>
<reference evidence="8 9" key="1">
    <citation type="journal article" date="2017" name="ISME J.">
        <title>Energy and carbon metabolisms in a deep terrestrial subsurface fluid microbial community.</title>
        <authorList>
            <person name="Momper L."/>
            <person name="Jungbluth S.P."/>
            <person name="Lee M.D."/>
            <person name="Amend J.P."/>
        </authorList>
    </citation>
    <scope>NUCLEOTIDE SEQUENCE [LARGE SCALE GENOMIC DNA]</scope>
    <source>
        <strain evidence="8">SURF_17</strain>
    </source>
</reference>
<dbReference type="GO" id="GO:0046872">
    <property type="term" value="F:metal ion binding"/>
    <property type="evidence" value="ECO:0007669"/>
    <property type="project" value="UniProtKB-KW"/>
</dbReference>
<evidence type="ECO:0000256" key="3">
    <source>
        <dbReference type="ARBA" id="ARBA00022723"/>
    </source>
</evidence>
<keyword evidence="5 7" id="KW-0411">Iron-sulfur</keyword>
<feature type="binding site" evidence="7">
    <location>
        <position position="84"/>
    </location>
    <ligand>
        <name>[2Fe-2S] cluster</name>
        <dbReference type="ChEBI" id="CHEBI:190135"/>
    </ligand>
</feature>
<comment type="similarity">
    <text evidence="1">Belongs to the complex I 24 kDa subunit family.</text>
</comment>